<gene>
    <name evidence="1" type="ORF">HCN44_005346</name>
</gene>
<dbReference type="Proteomes" id="UP000639338">
    <property type="component" value="Unassembled WGS sequence"/>
</dbReference>
<dbReference type="Gene3D" id="1.25.40.480">
    <property type="match status" value="1"/>
</dbReference>
<comment type="caution">
    <text evidence="1">The sequence shown here is derived from an EMBL/GenBank/DDBJ whole genome shotgun (WGS) entry which is preliminary data.</text>
</comment>
<reference evidence="1 2" key="1">
    <citation type="submission" date="2020-08" db="EMBL/GenBank/DDBJ databases">
        <title>Aphidius gifuensis genome sequencing and assembly.</title>
        <authorList>
            <person name="Du Z."/>
        </authorList>
    </citation>
    <scope>NUCLEOTIDE SEQUENCE [LARGE SCALE GENOMIC DNA]</scope>
    <source>
        <strain evidence="1">YNYX2018</strain>
        <tissue evidence="1">Adults</tissue>
    </source>
</reference>
<proteinExistence type="predicted"/>
<dbReference type="EMBL" id="JACMRX010000001">
    <property type="protein sequence ID" value="KAF7997069.1"/>
    <property type="molecule type" value="Genomic_DNA"/>
</dbReference>
<organism evidence="1 2">
    <name type="scientific">Aphidius gifuensis</name>
    <name type="common">Parasitoid wasp</name>
    <dbReference type="NCBI Taxonomy" id="684658"/>
    <lineage>
        <taxon>Eukaryota</taxon>
        <taxon>Metazoa</taxon>
        <taxon>Ecdysozoa</taxon>
        <taxon>Arthropoda</taxon>
        <taxon>Hexapoda</taxon>
        <taxon>Insecta</taxon>
        <taxon>Pterygota</taxon>
        <taxon>Neoptera</taxon>
        <taxon>Endopterygota</taxon>
        <taxon>Hymenoptera</taxon>
        <taxon>Apocrita</taxon>
        <taxon>Ichneumonoidea</taxon>
        <taxon>Braconidae</taxon>
        <taxon>Aphidiinae</taxon>
        <taxon>Aphidius</taxon>
    </lineage>
</organism>
<sequence>MDVSIEKYNLSIENIEKLKNCENIKNIDNNLNTNWIKLFPIEDNKNDTVDDDDNNNEDVIDVDEQSQAVVNNNVTLSQETEEFFFTQSVKAHDSPAPVKINNDKSKLTDTISRIAETLEHKNGSLDYTHVVNFCDADVIIIVDTLSKELSLTGVDNLCKSLCDIEEAQAIYWIKTICSNLLLQKIIDLDKTSKDSRIYSTIIGKIFTKYPDAVQNLIIAPILNFDLKNTSVIEGITQFYSQQQRSNLILLISDNVKELKVWHISTLLPLLADIKIENKDKDSLLGLLVNKASEFSNDKNYSKYVLKFIKLNCPYTEEQKSLLQEIVAFNKTIFSSSIKRIISNMYFHRDLWHINN</sequence>
<dbReference type="OrthoDB" id="6488317at2759"/>
<evidence type="ECO:0000313" key="1">
    <source>
        <dbReference type="EMBL" id="KAF7997069.1"/>
    </source>
</evidence>
<evidence type="ECO:0000313" key="2">
    <source>
        <dbReference type="Proteomes" id="UP000639338"/>
    </source>
</evidence>
<evidence type="ECO:0008006" key="3">
    <source>
        <dbReference type="Google" id="ProtNLM"/>
    </source>
</evidence>
<accession>A0A835CVB8</accession>
<keyword evidence="2" id="KW-1185">Reference proteome</keyword>
<name>A0A835CVB8_APHGI</name>
<protein>
    <recommendedName>
        <fullName evidence="3">Fanconi Anaemia group E protein C-terminal domain-containing protein</fullName>
    </recommendedName>
</protein>
<dbReference type="AlphaFoldDB" id="A0A835CVB8"/>